<dbReference type="InterPro" id="IPR041698">
    <property type="entry name" value="Methyltransf_25"/>
</dbReference>
<keyword evidence="3" id="KW-1185">Reference proteome</keyword>
<accession>A0ABT8RB02</accession>
<keyword evidence="2" id="KW-0489">Methyltransferase</keyword>
<comment type="caution">
    <text evidence="2">The sequence shown here is derived from an EMBL/GenBank/DDBJ whole genome shotgun (WGS) entry which is preliminary data.</text>
</comment>
<dbReference type="SUPFAM" id="SSF53335">
    <property type="entry name" value="S-adenosyl-L-methionine-dependent methyltransferases"/>
    <property type="match status" value="1"/>
</dbReference>
<dbReference type="GO" id="GO:0008168">
    <property type="term" value="F:methyltransferase activity"/>
    <property type="evidence" value="ECO:0007669"/>
    <property type="project" value="UniProtKB-KW"/>
</dbReference>
<keyword evidence="2" id="KW-0808">Transferase</keyword>
<dbReference type="Proteomes" id="UP001168528">
    <property type="component" value="Unassembled WGS sequence"/>
</dbReference>
<feature type="domain" description="Methyltransferase" evidence="1">
    <location>
        <begin position="41"/>
        <end position="129"/>
    </location>
</feature>
<sequence>MNINFWNTRYATHRELYGKAPNEYFKEKLSILSPGKLLLPGEGEGRNALFAARKGWQVRAFDQSAIAAAQALNKAKVENTLLEYTVCDALDFPYPKELYDAVALIYFHLPLTIRASVHAQLSASLQKGGALMLEGFGKNQLQYTSGGPSNKDLLFDVNELKNEFTDITWVEEHDLEVILMEGKGHDGKAHIVRLYGIKV</sequence>
<dbReference type="RefSeq" id="WP_302040058.1">
    <property type="nucleotide sequence ID" value="NZ_JAUKPO010000017.1"/>
</dbReference>
<dbReference type="EMBL" id="JAUKPO010000017">
    <property type="protein sequence ID" value="MDO1449257.1"/>
    <property type="molecule type" value="Genomic_DNA"/>
</dbReference>
<dbReference type="InterPro" id="IPR029063">
    <property type="entry name" value="SAM-dependent_MTases_sf"/>
</dbReference>
<dbReference type="CDD" id="cd02440">
    <property type="entry name" value="AdoMet_MTases"/>
    <property type="match status" value="1"/>
</dbReference>
<evidence type="ECO:0000259" key="1">
    <source>
        <dbReference type="Pfam" id="PF13649"/>
    </source>
</evidence>
<dbReference type="GO" id="GO:0032259">
    <property type="term" value="P:methylation"/>
    <property type="evidence" value="ECO:0007669"/>
    <property type="project" value="UniProtKB-KW"/>
</dbReference>
<name>A0ABT8RB02_9BACT</name>
<evidence type="ECO:0000313" key="3">
    <source>
        <dbReference type="Proteomes" id="UP001168528"/>
    </source>
</evidence>
<dbReference type="Gene3D" id="3.40.50.150">
    <property type="entry name" value="Vaccinia Virus protein VP39"/>
    <property type="match status" value="1"/>
</dbReference>
<dbReference type="Pfam" id="PF13649">
    <property type="entry name" value="Methyltransf_25"/>
    <property type="match status" value="1"/>
</dbReference>
<proteinExistence type="predicted"/>
<evidence type="ECO:0000313" key="2">
    <source>
        <dbReference type="EMBL" id="MDO1449257.1"/>
    </source>
</evidence>
<protein>
    <submittedName>
        <fullName evidence="2">Methyltransferase domain-containing protein</fullName>
    </submittedName>
</protein>
<gene>
    <name evidence="2" type="ORF">Q0590_23470</name>
</gene>
<reference evidence="2" key="1">
    <citation type="submission" date="2023-07" db="EMBL/GenBank/DDBJ databases">
        <title>The genome sequence of Rhodocytophaga aerolata KACC 12507.</title>
        <authorList>
            <person name="Zhang X."/>
        </authorList>
    </citation>
    <scope>NUCLEOTIDE SEQUENCE</scope>
    <source>
        <strain evidence="2">KACC 12507</strain>
    </source>
</reference>
<organism evidence="2 3">
    <name type="scientific">Rhodocytophaga aerolata</name>
    <dbReference type="NCBI Taxonomy" id="455078"/>
    <lineage>
        <taxon>Bacteria</taxon>
        <taxon>Pseudomonadati</taxon>
        <taxon>Bacteroidota</taxon>
        <taxon>Cytophagia</taxon>
        <taxon>Cytophagales</taxon>
        <taxon>Rhodocytophagaceae</taxon>
        <taxon>Rhodocytophaga</taxon>
    </lineage>
</organism>